<gene>
    <name evidence="1" type="ORF">SAMN05421545_1713</name>
</gene>
<evidence type="ECO:0000313" key="1">
    <source>
        <dbReference type="EMBL" id="SIQ92645.1"/>
    </source>
</evidence>
<protein>
    <submittedName>
        <fullName evidence="1">Uncharacterized protein</fullName>
    </submittedName>
</protein>
<dbReference type="EMBL" id="FTNM01000002">
    <property type="protein sequence ID" value="SIQ92645.1"/>
    <property type="molecule type" value="Genomic_DNA"/>
</dbReference>
<name>A0A1N6WRF7_9BACT</name>
<dbReference type="STRING" id="1077936.SAMN05421545_1713"/>
<accession>A0A1N6WRF7</accession>
<dbReference type="Proteomes" id="UP000185924">
    <property type="component" value="Unassembled WGS sequence"/>
</dbReference>
<keyword evidence="2" id="KW-1185">Reference proteome</keyword>
<evidence type="ECO:0000313" key="2">
    <source>
        <dbReference type="Proteomes" id="UP000185924"/>
    </source>
</evidence>
<sequence length="213" mass="25129">MTYNLGLLIKIGDEQHIDKLQKSGLIYSKTVKYFREREIEEFELRRDKHEGAQSSIRINNLKLSVDNQELPFKFRKGRFSTFNQNIDFSHIFCLYAASEEQANGKPFVDERVASFGNTALLITNPGEFIRRVEEFSRNNFGCSYNLVKYYPDNKDYSQLTVFHKPDYYNFQREFRFHFDHITEEDLVFEIGSIEDISIKMEAAKLVGLTMEKK</sequence>
<dbReference type="AlphaFoldDB" id="A0A1N6WRF7"/>
<proteinExistence type="predicted"/>
<organism evidence="1 2">
    <name type="scientific">Pontibacter lucknowensis</name>
    <dbReference type="NCBI Taxonomy" id="1077936"/>
    <lineage>
        <taxon>Bacteria</taxon>
        <taxon>Pseudomonadati</taxon>
        <taxon>Bacteroidota</taxon>
        <taxon>Cytophagia</taxon>
        <taxon>Cytophagales</taxon>
        <taxon>Hymenobacteraceae</taxon>
        <taxon>Pontibacter</taxon>
    </lineage>
</organism>
<reference evidence="2" key="1">
    <citation type="submission" date="2017-01" db="EMBL/GenBank/DDBJ databases">
        <authorList>
            <person name="Varghese N."/>
            <person name="Submissions S."/>
        </authorList>
    </citation>
    <scope>NUCLEOTIDE SEQUENCE [LARGE SCALE GENOMIC DNA]</scope>
    <source>
        <strain evidence="2">DM9</strain>
    </source>
</reference>